<comment type="function">
    <text evidence="7">Functions as a peptidoglycan terminase that cleaves nascent peptidoglycan strands endolytically to terminate their elongation.</text>
</comment>
<keyword evidence="2 7" id="KW-0812">Transmembrane</keyword>
<keyword evidence="1 7" id="KW-1003">Cell membrane</keyword>
<dbReference type="Proteomes" id="UP000419743">
    <property type="component" value="Unassembled WGS sequence"/>
</dbReference>
<keyword evidence="6 7" id="KW-0961">Cell wall biogenesis/degradation</keyword>
<dbReference type="EMBL" id="CACRYJ010000071">
    <property type="protein sequence ID" value="VZO40556.1"/>
    <property type="molecule type" value="Genomic_DNA"/>
</dbReference>
<dbReference type="AlphaFoldDB" id="A0A7M4DSW2"/>
<evidence type="ECO:0000256" key="6">
    <source>
        <dbReference type="ARBA" id="ARBA00023316"/>
    </source>
</evidence>
<evidence type="ECO:0000256" key="7">
    <source>
        <dbReference type="HAMAP-Rule" id="MF_02065"/>
    </source>
</evidence>
<comment type="caution">
    <text evidence="9">The sequence shown here is derived from an EMBL/GenBank/DDBJ whole genome shotgun (WGS) entry which is preliminary data.</text>
</comment>
<accession>A0A7M4DSW2</accession>
<dbReference type="GO" id="GO:0008932">
    <property type="term" value="F:lytic endotransglycosylase activity"/>
    <property type="evidence" value="ECO:0007669"/>
    <property type="project" value="UniProtKB-UniRule"/>
</dbReference>
<dbReference type="EC" id="4.2.2.29" evidence="7"/>
<evidence type="ECO:0000313" key="10">
    <source>
        <dbReference type="Proteomes" id="UP000419743"/>
    </source>
</evidence>
<dbReference type="GO" id="GO:0071555">
    <property type="term" value="P:cell wall organization"/>
    <property type="evidence" value="ECO:0007669"/>
    <property type="project" value="UniProtKB-KW"/>
</dbReference>
<dbReference type="InterPro" id="IPR003770">
    <property type="entry name" value="MLTG-like"/>
</dbReference>
<feature type="compositionally biased region" description="Basic residues" evidence="8">
    <location>
        <begin position="22"/>
        <end position="35"/>
    </location>
</feature>
<evidence type="ECO:0000256" key="5">
    <source>
        <dbReference type="ARBA" id="ARBA00023239"/>
    </source>
</evidence>
<gene>
    <name evidence="7" type="primary">mltG</name>
    <name evidence="9" type="ORF">HALOF300_05264</name>
</gene>
<comment type="catalytic activity">
    <reaction evidence="7">
        <text>a peptidoglycan chain = a peptidoglycan chain with N-acetyl-1,6-anhydromuramyl-[peptide] at the reducing end + a peptidoglycan chain with N-acetylglucosamine at the non-reducing end.</text>
        <dbReference type="EC" id="4.2.2.29"/>
    </reaction>
</comment>
<sequence length="397" mass="42680">MTDLFDEPLAGTADPDQDRANSRRRAHRRRQAKRRAQRRRNLITFIVMIVAIALLIGGAWVLIRPMLAGDGAATETISDYPGPGTGEVQIVVNTGDTGSDIATTLVDNDVVATSGAFVQAYSNNPDAVGIQAGTYTLQSQMNAADAVAALLDPASRSDLTITIPEGWRATKIYARIANRLGVTEEEVATAAAEVAASYLPAEAGGEIEGWLFASTYTVQPDSTPTSVLQQMVDLTVANLDERNIPAEDRAELLIKASIVEAEVANQDDWDRVARVLENRLAGCTGDGTLGMDSTYAYGLNKIATEITRTEWQTEHPFNTRIVPGLPPTPIGAAGPGAVDAVLNPPEGDWCYFVTVNPTTGETRFTADYDEHLVNQQMYRDWLAAQTAAPEETTEGEG</sequence>
<proteinExistence type="inferred from homology"/>
<dbReference type="GO" id="GO:0009252">
    <property type="term" value="P:peptidoglycan biosynthetic process"/>
    <property type="evidence" value="ECO:0007669"/>
    <property type="project" value="UniProtKB-UniRule"/>
</dbReference>
<evidence type="ECO:0000313" key="9">
    <source>
        <dbReference type="EMBL" id="VZO40556.1"/>
    </source>
</evidence>
<evidence type="ECO:0000256" key="4">
    <source>
        <dbReference type="ARBA" id="ARBA00023136"/>
    </source>
</evidence>
<comment type="similarity">
    <text evidence="7">Belongs to the transglycosylase MltG family.</text>
</comment>
<feature type="transmembrane region" description="Helical" evidence="7">
    <location>
        <begin position="42"/>
        <end position="63"/>
    </location>
</feature>
<evidence type="ECO:0000256" key="2">
    <source>
        <dbReference type="ARBA" id="ARBA00022692"/>
    </source>
</evidence>
<keyword evidence="4 7" id="KW-0472">Membrane</keyword>
<dbReference type="RefSeq" id="WP_156743809.1">
    <property type="nucleotide sequence ID" value="NZ_CACRYJ010000071.1"/>
</dbReference>
<reference evidence="9 10" key="1">
    <citation type="submission" date="2019-11" db="EMBL/GenBank/DDBJ databases">
        <authorList>
            <person name="Criscuolo A."/>
        </authorList>
    </citation>
    <scope>NUCLEOTIDE SEQUENCE [LARGE SCALE GENOMIC DNA]</scope>
    <source>
        <strain evidence="9">CIP111667</strain>
    </source>
</reference>
<evidence type="ECO:0000256" key="8">
    <source>
        <dbReference type="SAM" id="MobiDB-lite"/>
    </source>
</evidence>
<feature type="region of interest" description="Disordered" evidence="8">
    <location>
        <begin position="1"/>
        <end position="35"/>
    </location>
</feature>
<dbReference type="PANTHER" id="PTHR30518">
    <property type="entry name" value="ENDOLYTIC MUREIN TRANSGLYCOSYLASE"/>
    <property type="match status" value="1"/>
</dbReference>
<dbReference type="NCBIfam" id="TIGR00247">
    <property type="entry name" value="endolytic transglycosylase MltG"/>
    <property type="match status" value="1"/>
</dbReference>
<dbReference type="PANTHER" id="PTHR30518:SF2">
    <property type="entry name" value="ENDOLYTIC MUREIN TRANSGLYCOSYLASE"/>
    <property type="match status" value="1"/>
</dbReference>
<dbReference type="Gene3D" id="3.30.1490.480">
    <property type="entry name" value="Endolytic murein transglycosylase"/>
    <property type="match status" value="1"/>
</dbReference>
<evidence type="ECO:0000256" key="3">
    <source>
        <dbReference type="ARBA" id="ARBA00022989"/>
    </source>
</evidence>
<protein>
    <recommendedName>
        <fullName evidence="7">Endolytic murein transglycosylase</fullName>
        <ecNumber evidence="7">4.2.2.29</ecNumber>
    </recommendedName>
    <alternativeName>
        <fullName evidence="7">Peptidoglycan lytic transglycosylase</fullName>
    </alternativeName>
    <alternativeName>
        <fullName evidence="7">Peptidoglycan polymerization terminase</fullName>
    </alternativeName>
</protein>
<name>A0A7M4DSW2_9MICO</name>
<dbReference type="GO" id="GO:0005886">
    <property type="term" value="C:plasma membrane"/>
    <property type="evidence" value="ECO:0007669"/>
    <property type="project" value="UniProtKB-SubCell"/>
</dbReference>
<organism evidence="9 10">
    <name type="scientific">Occultella aeris</name>
    <dbReference type="NCBI Taxonomy" id="2761496"/>
    <lineage>
        <taxon>Bacteria</taxon>
        <taxon>Bacillati</taxon>
        <taxon>Actinomycetota</taxon>
        <taxon>Actinomycetes</taxon>
        <taxon>Micrococcales</taxon>
        <taxon>Ruaniaceae</taxon>
        <taxon>Occultella</taxon>
    </lineage>
</organism>
<evidence type="ECO:0000256" key="1">
    <source>
        <dbReference type="ARBA" id="ARBA00022475"/>
    </source>
</evidence>
<keyword evidence="10" id="KW-1185">Reference proteome</keyword>
<dbReference type="Pfam" id="PF02618">
    <property type="entry name" value="YceG"/>
    <property type="match status" value="1"/>
</dbReference>
<comment type="subcellular location">
    <subcellularLocation>
        <location evidence="7">Cell membrane</location>
        <topology evidence="7">Single-pass membrane protein</topology>
    </subcellularLocation>
</comment>
<dbReference type="HAMAP" id="MF_02065">
    <property type="entry name" value="MltG"/>
    <property type="match status" value="1"/>
</dbReference>
<keyword evidence="3 7" id="KW-1133">Transmembrane helix</keyword>
<feature type="site" description="Important for catalytic activity" evidence="7">
    <location>
        <position position="262"/>
    </location>
</feature>
<keyword evidence="5 7" id="KW-0456">Lyase</keyword>